<evidence type="ECO:0000313" key="1">
    <source>
        <dbReference type="EMBL" id="TFH96441.1"/>
    </source>
</evidence>
<comment type="caution">
    <text evidence="1">The sequence shown here is derived from an EMBL/GenBank/DDBJ whole genome shotgun (WGS) entry which is preliminary data.</text>
</comment>
<proteinExistence type="predicted"/>
<dbReference type="Proteomes" id="UP000297225">
    <property type="component" value="Unassembled WGS sequence"/>
</dbReference>
<keyword evidence="2" id="KW-1185">Reference proteome</keyword>
<organism evidence="1 2">
    <name type="scientific">Porphyromonas levii</name>
    <dbReference type="NCBI Taxonomy" id="28114"/>
    <lineage>
        <taxon>Bacteria</taxon>
        <taxon>Pseudomonadati</taxon>
        <taxon>Bacteroidota</taxon>
        <taxon>Bacteroidia</taxon>
        <taxon>Bacteroidales</taxon>
        <taxon>Porphyromonadaceae</taxon>
        <taxon>Porphyromonas</taxon>
    </lineage>
</organism>
<dbReference type="RefSeq" id="WP_134849552.1">
    <property type="nucleotide sequence ID" value="NZ_CP197400.1"/>
</dbReference>
<dbReference type="EMBL" id="SPNC01000020">
    <property type="protein sequence ID" value="TFH96441.1"/>
    <property type="molecule type" value="Genomic_DNA"/>
</dbReference>
<dbReference type="OrthoDB" id="9814995at2"/>
<protein>
    <submittedName>
        <fullName evidence="1">Uncharacterized protein</fullName>
    </submittedName>
</protein>
<dbReference type="GeneID" id="66798061"/>
<name>A0A4Y8WRA5_9PORP</name>
<dbReference type="STRING" id="1122973.GCA_000379925_01611"/>
<evidence type="ECO:0000313" key="2">
    <source>
        <dbReference type="Proteomes" id="UP000297225"/>
    </source>
</evidence>
<sequence length="225" mass="25705">MKEKNESPFKKVHKTIQELIGEVNSKLKVNTWDGKPFTSPKAGELRATKDFINSPNYFEFIPSGKPSTRDNTLYLNLSQERFDAIVAGHKKIEYREVNQESMGKYVDVRESSDGLILNNPNLQEGEDIRLDAYANGIFGFVPRYYEYMNISVVKSKVSETLRIKGACFLPEPYHRGGDFRMDYDLPISDAAWERAEASGHDALQDLLYQADGPDTTWFIGYLVEK</sequence>
<dbReference type="AlphaFoldDB" id="A0A4Y8WRA5"/>
<reference evidence="1 2" key="1">
    <citation type="submission" date="2019-03" db="EMBL/GenBank/DDBJ databases">
        <title>Porphyromonas levii Isolated from the Uterus of Dairy Cows.</title>
        <authorList>
            <person name="Francis A.M."/>
        </authorList>
    </citation>
    <scope>NUCLEOTIDE SEQUENCE [LARGE SCALE GENOMIC DNA]</scope>
    <source>
        <strain evidence="1 2">AF5678</strain>
    </source>
</reference>
<gene>
    <name evidence="1" type="ORF">E4P47_02385</name>
</gene>
<accession>A0A4Y8WRA5</accession>